<keyword evidence="3" id="KW-0342">GTP-binding</keyword>
<dbReference type="Gene3D" id="3.40.50.300">
    <property type="entry name" value="P-loop containing nucleotide triphosphate hydrolases"/>
    <property type="match status" value="1"/>
</dbReference>
<dbReference type="Pfam" id="PF04548">
    <property type="entry name" value="AIG1"/>
    <property type="match status" value="1"/>
</dbReference>
<dbReference type="PANTHER" id="PTHR10903:SF184">
    <property type="entry name" value="GTP-BINDING PROTEIN A"/>
    <property type="match status" value="1"/>
</dbReference>
<reference evidence="5 6" key="1">
    <citation type="submission" date="2024-04" db="EMBL/GenBank/DDBJ databases">
        <authorList>
            <consortium name="Genoscope - CEA"/>
            <person name="William W."/>
        </authorList>
    </citation>
    <scope>NUCLEOTIDE SEQUENCE [LARGE SCALE GENOMIC DNA]</scope>
</reference>
<protein>
    <recommendedName>
        <fullName evidence="4">AIG1-type G domain-containing protein</fullName>
    </recommendedName>
</protein>
<organism evidence="5 6">
    <name type="scientific">Lymnaea stagnalis</name>
    <name type="common">Great pond snail</name>
    <name type="synonym">Helix stagnalis</name>
    <dbReference type="NCBI Taxonomy" id="6523"/>
    <lineage>
        <taxon>Eukaryota</taxon>
        <taxon>Metazoa</taxon>
        <taxon>Spiralia</taxon>
        <taxon>Lophotrochozoa</taxon>
        <taxon>Mollusca</taxon>
        <taxon>Gastropoda</taxon>
        <taxon>Heterobranchia</taxon>
        <taxon>Euthyneura</taxon>
        <taxon>Panpulmonata</taxon>
        <taxon>Hygrophila</taxon>
        <taxon>Lymnaeoidea</taxon>
        <taxon>Lymnaeidae</taxon>
        <taxon>Lymnaea</taxon>
    </lineage>
</organism>
<evidence type="ECO:0000259" key="4">
    <source>
        <dbReference type="PROSITE" id="PS51720"/>
    </source>
</evidence>
<dbReference type="EMBL" id="CAXITT010000143">
    <property type="protein sequence ID" value="CAL1533453.1"/>
    <property type="molecule type" value="Genomic_DNA"/>
</dbReference>
<dbReference type="InterPro" id="IPR006703">
    <property type="entry name" value="G_AIG1"/>
</dbReference>
<proteinExistence type="inferred from homology"/>
<evidence type="ECO:0000313" key="5">
    <source>
        <dbReference type="EMBL" id="CAL1533453.1"/>
    </source>
</evidence>
<evidence type="ECO:0000313" key="6">
    <source>
        <dbReference type="Proteomes" id="UP001497497"/>
    </source>
</evidence>
<dbReference type="GO" id="GO:0005525">
    <property type="term" value="F:GTP binding"/>
    <property type="evidence" value="ECO:0007669"/>
    <property type="project" value="UniProtKB-KW"/>
</dbReference>
<gene>
    <name evidence="5" type="ORF">GSLYS_00007420001</name>
</gene>
<feature type="domain" description="AIG1-type G" evidence="4">
    <location>
        <begin position="5"/>
        <end position="217"/>
    </location>
</feature>
<evidence type="ECO:0000256" key="1">
    <source>
        <dbReference type="ARBA" id="ARBA00008535"/>
    </source>
</evidence>
<keyword evidence="2" id="KW-0547">Nucleotide-binding</keyword>
<comment type="caution">
    <text evidence="5">The sequence shown here is derived from an EMBL/GenBank/DDBJ whole genome shotgun (WGS) entry which is preliminary data.</text>
</comment>
<evidence type="ECO:0000256" key="2">
    <source>
        <dbReference type="ARBA" id="ARBA00022741"/>
    </source>
</evidence>
<name>A0AAV2HHG8_LYMST</name>
<dbReference type="AlphaFoldDB" id="A0AAV2HHG8"/>
<keyword evidence="6" id="KW-1185">Reference proteome</keyword>
<dbReference type="PROSITE" id="PS51720">
    <property type="entry name" value="G_AIG1"/>
    <property type="match status" value="1"/>
</dbReference>
<dbReference type="PANTHER" id="PTHR10903">
    <property type="entry name" value="GTPASE, IMAP FAMILY MEMBER-RELATED"/>
    <property type="match status" value="1"/>
</dbReference>
<dbReference type="FunFam" id="3.40.50.300:FF:000840">
    <property type="entry name" value="Immune-associated nucleotide-binding protein 9"/>
    <property type="match status" value="1"/>
</dbReference>
<dbReference type="InterPro" id="IPR045058">
    <property type="entry name" value="GIMA/IAN/Toc"/>
</dbReference>
<dbReference type="InterPro" id="IPR027417">
    <property type="entry name" value="P-loop_NTPase"/>
</dbReference>
<feature type="non-terminal residue" evidence="5">
    <location>
        <position position="349"/>
    </location>
</feature>
<sequence length="349" mass="39598">MERGEQDLDLLLIGKTGNGKSATGNTILGKKSFQTSPNSTSMTKDVDFDYTDHDGRIIKVVDSPGIGDTDLSKEEAILTFIDAIDYAVAANPDGYHAFLLVVRYGGRFTEEDVQTIKVLKHIFGEDFVKNFCILVVTYGDIYDPEETGIELFSEWINTQEGPLKNLTDECQGRVLLFNNKCKDEVNRTEQVDQLIEMIDQLKFHGQRYTGEKFLKAKHQRDTILVETKLPLIQEESTREASLIIQQLQKILLMSLEKQLESLESLKTRAYTLLKSVEAQDKCTGALTQVIGNCKNIVKTVEDQMRDVKKAIKIKAASDEHRKTMEELKAVRERELKNKNDKLVAKMDQQ</sequence>
<dbReference type="SUPFAM" id="SSF52540">
    <property type="entry name" value="P-loop containing nucleoside triphosphate hydrolases"/>
    <property type="match status" value="1"/>
</dbReference>
<accession>A0AAV2HHG8</accession>
<evidence type="ECO:0000256" key="3">
    <source>
        <dbReference type="ARBA" id="ARBA00023134"/>
    </source>
</evidence>
<dbReference type="Proteomes" id="UP001497497">
    <property type="component" value="Unassembled WGS sequence"/>
</dbReference>
<comment type="similarity">
    <text evidence="1">Belongs to the TRAFAC class TrmE-Era-EngA-EngB-Septin-like GTPase superfamily. AIG1/Toc34/Toc159-like paraseptin GTPase family. IAN subfamily.</text>
</comment>